<name>A0A9X0D3W7_9CNID</name>
<evidence type="ECO:0000313" key="2">
    <source>
        <dbReference type="Proteomes" id="UP001163046"/>
    </source>
</evidence>
<dbReference type="AlphaFoldDB" id="A0A9X0D3W7"/>
<protein>
    <submittedName>
        <fullName evidence="1">Uncharacterized protein</fullName>
    </submittedName>
</protein>
<proteinExistence type="predicted"/>
<sequence>MTKEGLKHRLSETIFKFGRGMSVMSCVHSQALSEDKDYEPLRKQSEIAPEQEQHDSECLRENEERELLDSFQPRRIRRSNTFTGFGVHEIEHLRRIAGNNSANADSSGPDSILRCQRSRCHSFAGVKNKRLVEITRGTHETAVIDGLLTTTFCSTDL</sequence>
<dbReference type="OrthoDB" id="10446893at2759"/>
<keyword evidence="2" id="KW-1185">Reference proteome</keyword>
<organism evidence="1 2">
    <name type="scientific">Desmophyllum pertusum</name>
    <dbReference type="NCBI Taxonomy" id="174260"/>
    <lineage>
        <taxon>Eukaryota</taxon>
        <taxon>Metazoa</taxon>
        <taxon>Cnidaria</taxon>
        <taxon>Anthozoa</taxon>
        <taxon>Hexacorallia</taxon>
        <taxon>Scleractinia</taxon>
        <taxon>Caryophylliina</taxon>
        <taxon>Caryophylliidae</taxon>
        <taxon>Desmophyllum</taxon>
    </lineage>
</organism>
<gene>
    <name evidence="1" type="ORF">OS493_008490</name>
</gene>
<reference evidence="1" key="1">
    <citation type="submission" date="2023-01" db="EMBL/GenBank/DDBJ databases">
        <title>Genome assembly of the deep-sea coral Lophelia pertusa.</title>
        <authorList>
            <person name="Herrera S."/>
            <person name="Cordes E."/>
        </authorList>
    </citation>
    <scope>NUCLEOTIDE SEQUENCE</scope>
    <source>
        <strain evidence="1">USNM1676648</strain>
        <tissue evidence="1">Polyp</tissue>
    </source>
</reference>
<accession>A0A9X0D3W7</accession>
<dbReference type="EMBL" id="MU825876">
    <property type="protein sequence ID" value="KAJ7386367.1"/>
    <property type="molecule type" value="Genomic_DNA"/>
</dbReference>
<comment type="caution">
    <text evidence="1">The sequence shown here is derived from an EMBL/GenBank/DDBJ whole genome shotgun (WGS) entry which is preliminary data.</text>
</comment>
<dbReference type="Proteomes" id="UP001163046">
    <property type="component" value="Unassembled WGS sequence"/>
</dbReference>
<evidence type="ECO:0000313" key="1">
    <source>
        <dbReference type="EMBL" id="KAJ7386367.1"/>
    </source>
</evidence>